<keyword evidence="1" id="KW-0812">Transmembrane</keyword>
<keyword evidence="1" id="KW-1133">Transmembrane helix</keyword>
<keyword evidence="3" id="KW-1185">Reference proteome</keyword>
<dbReference type="EMBL" id="VIGV01000004">
    <property type="protein sequence ID" value="TWS23548.1"/>
    <property type="molecule type" value="Genomic_DNA"/>
</dbReference>
<dbReference type="Pfam" id="PF05437">
    <property type="entry name" value="AzlD"/>
    <property type="match status" value="1"/>
</dbReference>
<evidence type="ECO:0000313" key="2">
    <source>
        <dbReference type="EMBL" id="TWS23548.1"/>
    </source>
</evidence>
<dbReference type="InterPro" id="IPR008407">
    <property type="entry name" value="Brnchd-chn_aa_trnsp_AzlD"/>
</dbReference>
<reference evidence="2 3" key="1">
    <citation type="submission" date="2019-08" db="EMBL/GenBank/DDBJ databases">
        <title>Tsukamurella conjunctivitidis sp. nov., Tsukamurella assacharolytica sp. nov. and Tsukamurella sputae sp. nov. isolated from patients with conjunctivitis, bacteraemia (lymphoma) and respiratory infection (sputum) in Hong Kong.</title>
        <authorList>
            <person name="Fok K.M.N."/>
            <person name="Fong J.Y.H."/>
        </authorList>
    </citation>
    <scope>NUCLEOTIDE SEQUENCE [LARGE SCALE GENOMIC DNA]</scope>
    <source>
        <strain evidence="2 3">HKU70</strain>
    </source>
</reference>
<sequence length="104" mass="10501">MTGVMWAGIALAIATFAMRATGPVLAGRFDLSDGTRRTVDLCALALLAGVMATTTFADGREFGGTARVAGVAVAGVLAWRRCPLPLVIVAAAAVTALLRLAGAD</sequence>
<evidence type="ECO:0000256" key="1">
    <source>
        <dbReference type="SAM" id="Phobius"/>
    </source>
</evidence>
<dbReference type="Proteomes" id="UP000319792">
    <property type="component" value="Unassembled WGS sequence"/>
</dbReference>
<comment type="caution">
    <text evidence="2">The sequence shown here is derived from an EMBL/GenBank/DDBJ whole genome shotgun (WGS) entry which is preliminary data.</text>
</comment>
<organism evidence="2 3">
    <name type="scientific">Tsukamurella sputi</name>
    <dbReference type="NCBI Taxonomy" id="2591848"/>
    <lineage>
        <taxon>Bacteria</taxon>
        <taxon>Bacillati</taxon>
        <taxon>Actinomycetota</taxon>
        <taxon>Actinomycetes</taxon>
        <taxon>Mycobacteriales</taxon>
        <taxon>Tsukamurellaceae</taxon>
        <taxon>Tsukamurella</taxon>
    </lineage>
</organism>
<proteinExistence type="predicted"/>
<dbReference type="AlphaFoldDB" id="A0A5C5RLG3"/>
<accession>A0A5C5RLG3</accession>
<protein>
    <submittedName>
        <fullName evidence="2">AzlD domain-containing protein</fullName>
    </submittedName>
</protein>
<keyword evidence="1" id="KW-0472">Membrane</keyword>
<feature type="transmembrane region" description="Helical" evidence="1">
    <location>
        <begin position="84"/>
        <end position="102"/>
    </location>
</feature>
<evidence type="ECO:0000313" key="3">
    <source>
        <dbReference type="Proteomes" id="UP000319792"/>
    </source>
</evidence>
<gene>
    <name evidence="2" type="ORF">FK268_14825</name>
</gene>
<dbReference type="OrthoDB" id="4484240at2"/>
<dbReference type="RefSeq" id="WP_146435364.1">
    <property type="nucleotide sequence ID" value="NZ_VIGV01000004.1"/>
</dbReference>
<name>A0A5C5RLG3_9ACTN</name>